<name>W6QE90_PENRF</name>
<evidence type="ECO:0000313" key="3">
    <source>
        <dbReference type="Proteomes" id="UP000030686"/>
    </source>
</evidence>
<keyword evidence="3" id="KW-1185">Reference proteome</keyword>
<evidence type="ECO:0000256" key="1">
    <source>
        <dbReference type="SAM" id="MobiDB-lite"/>
    </source>
</evidence>
<accession>W6QE90</accession>
<feature type="compositionally biased region" description="Low complexity" evidence="1">
    <location>
        <begin position="13"/>
        <end position="28"/>
    </location>
</feature>
<protein>
    <submittedName>
        <fullName evidence="2">Genomic scaffold, ProqFM164S02</fullName>
    </submittedName>
</protein>
<feature type="region of interest" description="Disordered" evidence="1">
    <location>
        <begin position="1"/>
        <end position="29"/>
    </location>
</feature>
<reference evidence="2" key="1">
    <citation type="journal article" date="2014" name="Nat. Commun.">
        <title>Multiple recent horizontal transfers of a large genomic region in cheese making fungi.</title>
        <authorList>
            <person name="Cheeseman K."/>
            <person name="Ropars J."/>
            <person name="Renault P."/>
            <person name="Dupont J."/>
            <person name="Gouzy J."/>
            <person name="Branca A."/>
            <person name="Abraham A.L."/>
            <person name="Ceppi M."/>
            <person name="Conseiller E."/>
            <person name="Debuchy R."/>
            <person name="Malagnac F."/>
            <person name="Goarin A."/>
            <person name="Silar P."/>
            <person name="Lacoste S."/>
            <person name="Sallet E."/>
            <person name="Bensimon A."/>
            <person name="Giraud T."/>
            <person name="Brygoo Y."/>
        </authorList>
    </citation>
    <scope>NUCLEOTIDE SEQUENCE [LARGE SCALE GENOMIC DNA]</scope>
    <source>
        <strain evidence="2">FM164</strain>
    </source>
</reference>
<evidence type="ECO:0000313" key="2">
    <source>
        <dbReference type="EMBL" id="CDM32519.1"/>
    </source>
</evidence>
<dbReference type="Proteomes" id="UP000030686">
    <property type="component" value="Unassembled WGS sequence"/>
</dbReference>
<dbReference type="AlphaFoldDB" id="W6QE90"/>
<dbReference type="EMBL" id="HG792016">
    <property type="protein sequence ID" value="CDM32519.1"/>
    <property type="molecule type" value="Genomic_DNA"/>
</dbReference>
<proteinExistence type="predicted"/>
<feature type="compositionally biased region" description="Basic and acidic residues" evidence="1">
    <location>
        <begin position="1"/>
        <end position="11"/>
    </location>
</feature>
<gene>
    <name evidence="2" type="ORF">PROQFM164_S02g002670</name>
</gene>
<sequence length="56" mass="6083">MATIVHRDLSRHTGTNTSGPTPSSTRNRLQGMRVAPSSFVVCQCEYKIAQFAVGCN</sequence>
<organism evidence="2 3">
    <name type="scientific">Penicillium roqueforti (strain FM164)</name>
    <dbReference type="NCBI Taxonomy" id="1365484"/>
    <lineage>
        <taxon>Eukaryota</taxon>
        <taxon>Fungi</taxon>
        <taxon>Dikarya</taxon>
        <taxon>Ascomycota</taxon>
        <taxon>Pezizomycotina</taxon>
        <taxon>Eurotiomycetes</taxon>
        <taxon>Eurotiomycetidae</taxon>
        <taxon>Eurotiales</taxon>
        <taxon>Aspergillaceae</taxon>
        <taxon>Penicillium</taxon>
    </lineage>
</organism>